<accession>A0A367R8K2</accession>
<keyword evidence="3" id="KW-0560">Oxidoreductase</keyword>
<evidence type="ECO:0000256" key="2">
    <source>
        <dbReference type="ARBA" id="ARBA00022827"/>
    </source>
</evidence>
<name>A0A367R8K2_9NOSO</name>
<dbReference type="InterPro" id="IPR016164">
    <property type="entry name" value="FAD-linked_Oxase-like_C"/>
</dbReference>
<protein>
    <recommendedName>
        <fullName evidence="4">Cytokinin dehydrogenase 1 FAD/cytokinin binding domain-containing protein</fullName>
    </recommendedName>
</protein>
<proteinExistence type="predicted"/>
<reference evidence="5" key="1">
    <citation type="submission" date="2016-04" db="EMBL/GenBank/DDBJ databases">
        <authorList>
            <person name="Tabuchi Yagui T.R."/>
        </authorList>
    </citation>
    <scope>NUCLEOTIDE SEQUENCE [LARGE SCALE GENOMIC DNA]</scope>
    <source>
        <strain evidence="5">NIES-26</strain>
    </source>
</reference>
<dbReference type="GO" id="GO:0019139">
    <property type="term" value="F:cytokinin dehydrogenase activity"/>
    <property type="evidence" value="ECO:0007669"/>
    <property type="project" value="InterPro"/>
</dbReference>
<dbReference type="GO" id="GO:0009690">
    <property type="term" value="P:cytokinin metabolic process"/>
    <property type="evidence" value="ECO:0007669"/>
    <property type="project" value="InterPro"/>
</dbReference>
<dbReference type="Pfam" id="PF09265">
    <property type="entry name" value="Cytokin-bind"/>
    <property type="match status" value="1"/>
</dbReference>
<evidence type="ECO:0000256" key="1">
    <source>
        <dbReference type="ARBA" id="ARBA00022630"/>
    </source>
</evidence>
<dbReference type="Gene3D" id="3.30.43.10">
    <property type="entry name" value="Uridine Diphospho-n-acetylenolpyruvylglucosamine Reductase, domain 2"/>
    <property type="match status" value="1"/>
</dbReference>
<evidence type="ECO:0000313" key="5">
    <source>
        <dbReference type="EMBL" id="RCJ32449.1"/>
    </source>
</evidence>
<dbReference type="InterPro" id="IPR015345">
    <property type="entry name" value="Cytokinin_DH_FAD/cytokin-bd"/>
</dbReference>
<keyword evidence="2" id="KW-0274">FAD</keyword>
<sequence length="65" mass="7697">MLNDNRKLFLANRDLGGYQYPVSAIPFSCNDWQQPFRPFWAYLISAKRRYDPDNLLTPGQRIFEA</sequence>
<evidence type="ECO:0000256" key="3">
    <source>
        <dbReference type="ARBA" id="ARBA00023002"/>
    </source>
</evidence>
<comment type="caution">
    <text evidence="5">The sequence shown here is derived from an EMBL/GenBank/DDBJ whole genome shotgun (WGS) entry which is preliminary data.</text>
</comment>
<keyword evidence="6" id="KW-1185">Reference proteome</keyword>
<dbReference type="EMBL" id="LXQD01000205">
    <property type="protein sequence ID" value="RCJ32449.1"/>
    <property type="molecule type" value="Genomic_DNA"/>
</dbReference>
<dbReference type="AlphaFoldDB" id="A0A367R8K2"/>
<gene>
    <name evidence="5" type="ORF">A6770_18715</name>
</gene>
<dbReference type="Proteomes" id="UP000252107">
    <property type="component" value="Unassembled WGS sequence"/>
</dbReference>
<evidence type="ECO:0000259" key="4">
    <source>
        <dbReference type="Pfam" id="PF09265"/>
    </source>
</evidence>
<dbReference type="GO" id="GO:0050660">
    <property type="term" value="F:flavin adenine dinucleotide binding"/>
    <property type="evidence" value="ECO:0007669"/>
    <property type="project" value="InterPro"/>
</dbReference>
<evidence type="ECO:0000313" key="6">
    <source>
        <dbReference type="Proteomes" id="UP000252107"/>
    </source>
</evidence>
<keyword evidence="1" id="KW-0285">Flavoprotein</keyword>
<feature type="domain" description="Cytokinin dehydrogenase 1 FAD/cytokinin binding" evidence="4">
    <location>
        <begin position="28"/>
        <end position="63"/>
    </location>
</feature>
<organism evidence="5 6">
    <name type="scientific">Nostoc minutum NIES-26</name>
    <dbReference type="NCBI Taxonomy" id="1844469"/>
    <lineage>
        <taxon>Bacteria</taxon>
        <taxon>Bacillati</taxon>
        <taxon>Cyanobacteriota</taxon>
        <taxon>Cyanophyceae</taxon>
        <taxon>Nostocales</taxon>
        <taxon>Nostocaceae</taxon>
        <taxon>Nostoc</taxon>
    </lineage>
</organism>
<dbReference type="SUPFAM" id="SSF55103">
    <property type="entry name" value="FAD-linked oxidases, C-terminal domain"/>
    <property type="match status" value="1"/>
</dbReference>
<dbReference type="InterPro" id="IPR016167">
    <property type="entry name" value="FAD-bd_PCMH_sub1"/>
</dbReference>